<protein>
    <submittedName>
        <fullName evidence="3">SDR family oxidoreductase</fullName>
    </submittedName>
</protein>
<comment type="caution">
    <text evidence="3">The sequence shown here is derived from an EMBL/GenBank/DDBJ whole genome shotgun (WGS) entry which is preliminary data.</text>
</comment>
<evidence type="ECO:0000313" key="3">
    <source>
        <dbReference type="EMBL" id="MCS5717745.1"/>
    </source>
</evidence>
<accession>A0ABT2GNE9</accession>
<dbReference type="PANTHER" id="PTHR43639:SF1">
    <property type="entry name" value="SHORT-CHAIN DEHYDROGENASE_REDUCTASE FAMILY PROTEIN"/>
    <property type="match status" value="1"/>
</dbReference>
<keyword evidence="2" id="KW-0560">Oxidoreductase</keyword>
<proteinExistence type="inferred from homology"/>
<dbReference type="RefSeq" id="WP_259506263.1">
    <property type="nucleotide sequence ID" value="NZ_JANLCM010000001.1"/>
</dbReference>
<organism evidence="3 4">
    <name type="scientific">Herbiconiux aconitum</name>
    <dbReference type="NCBI Taxonomy" id="2970913"/>
    <lineage>
        <taxon>Bacteria</taxon>
        <taxon>Bacillati</taxon>
        <taxon>Actinomycetota</taxon>
        <taxon>Actinomycetes</taxon>
        <taxon>Micrococcales</taxon>
        <taxon>Microbacteriaceae</taxon>
        <taxon>Herbiconiux</taxon>
    </lineage>
</organism>
<evidence type="ECO:0000256" key="2">
    <source>
        <dbReference type="ARBA" id="ARBA00023002"/>
    </source>
</evidence>
<comment type="similarity">
    <text evidence="1">Belongs to the short-chain dehydrogenases/reductases (SDR) family.</text>
</comment>
<dbReference type="CDD" id="cd05233">
    <property type="entry name" value="SDR_c"/>
    <property type="match status" value="1"/>
</dbReference>
<dbReference type="SUPFAM" id="SSF51735">
    <property type="entry name" value="NAD(P)-binding Rossmann-fold domains"/>
    <property type="match status" value="1"/>
</dbReference>
<evidence type="ECO:0000313" key="4">
    <source>
        <dbReference type="Proteomes" id="UP001165584"/>
    </source>
</evidence>
<keyword evidence="4" id="KW-1185">Reference proteome</keyword>
<gene>
    <name evidence="3" type="ORF">N1027_06305</name>
</gene>
<dbReference type="Gene3D" id="3.40.50.720">
    <property type="entry name" value="NAD(P)-binding Rossmann-like Domain"/>
    <property type="match status" value="1"/>
</dbReference>
<dbReference type="PRINTS" id="PR00081">
    <property type="entry name" value="GDHRDH"/>
</dbReference>
<dbReference type="InterPro" id="IPR036291">
    <property type="entry name" value="NAD(P)-bd_dom_sf"/>
</dbReference>
<name>A0ABT2GNE9_9MICO</name>
<evidence type="ECO:0000256" key="1">
    <source>
        <dbReference type="ARBA" id="ARBA00006484"/>
    </source>
</evidence>
<dbReference type="Pfam" id="PF13561">
    <property type="entry name" value="adh_short_C2"/>
    <property type="match status" value="1"/>
</dbReference>
<sequence length="249" mass="24887">MTNSLQGQTALVTGSTSGIGRAIALRLAGLGAHVIVSGRDDARGGDVVERIRAEGGSADFVHADLSTGAGAARLADAAAAVTGQIDILVNNAGVFPFASTADTTEDIVDQVLAVNIKAPLLLTSALIPTMAARGTGSVVNVGSVAGSMALTGATAYSASKAAIHQLTRVWVAEYATSGVRFNTVAPGYTETEGSQANTDEALRAALVSLTPAGRGGRPDEIADAVAFLVGDDARYIHGALLTVDGGSGV</sequence>
<reference evidence="3" key="1">
    <citation type="submission" date="2022-08" db="EMBL/GenBank/DDBJ databases">
        <authorList>
            <person name="Deng Y."/>
            <person name="Han X.-F."/>
            <person name="Zhang Y.-Q."/>
        </authorList>
    </citation>
    <scope>NUCLEOTIDE SEQUENCE</scope>
    <source>
        <strain evidence="3">CPCC 205763</strain>
    </source>
</reference>
<dbReference type="EMBL" id="JANLCM010000001">
    <property type="protein sequence ID" value="MCS5717745.1"/>
    <property type="molecule type" value="Genomic_DNA"/>
</dbReference>
<dbReference type="InterPro" id="IPR002347">
    <property type="entry name" value="SDR_fam"/>
</dbReference>
<dbReference type="PANTHER" id="PTHR43639">
    <property type="entry name" value="OXIDOREDUCTASE, SHORT-CHAIN DEHYDROGENASE/REDUCTASE FAMILY (AFU_ORTHOLOGUE AFUA_5G02870)"/>
    <property type="match status" value="1"/>
</dbReference>
<dbReference type="PRINTS" id="PR00080">
    <property type="entry name" value="SDRFAMILY"/>
</dbReference>
<dbReference type="Proteomes" id="UP001165584">
    <property type="component" value="Unassembled WGS sequence"/>
</dbReference>